<feature type="chain" id="PRO_5046940693" evidence="8">
    <location>
        <begin position="27"/>
        <end position="1035"/>
    </location>
</feature>
<keyword evidence="3" id="KW-0547">Nucleotide-binding</keyword>
<dbReference type="RefSeq" id="WP_028532792.1">
    <property type="nucleotide sequence ID" value="NZ_JAMDLY010000011.1"/>
</dbReference>
<dbReference type="PROSITE" id="PS50929">
    <property type="entry name" value="ABC_TM1F"/>
    <property type="match status" value="1"/>
</dbReference>
<dbReference type="NCBIfam" id="TIGR01194">
    <property type="entry name" value="cyc_pep_trnsptr"/>
    <property type="match status" value="1"/>
</dbReference>
<accession>A0ABT4ECN5</accession>
<evidence type="ECO:0000256" key="3">
    <source>
        <dbReference type="ARBA" id="ARBA00022741"/>
    </source>
</evidence>
<dbReference type="Gene3D" id="1.20.1560.10">
    <property type="entry name" value="ABC transporter type 1, transmembrane domain"/>
    <property type="match status" value="1"/>
</dbReference>
<comment type="subcellular location">
    <subcellularLocation>
        <location evidence="1">Cell membrane</location>
        <topology evidence="1">Multi-pass membrane protein</topology>
    </subcellularLocation>
</comment>
<dbReference type="EMBL" id="JAMDLY010000011">
    <property type="protein sequence ID" value="MCY9530253.1"/>
    <property type="molecule type" value="Genomic_DNA"/>
</dbReference>
<evidence type="ECO:0000259" key="10">
    <source>
        <dbReference type="PROSITE" id="PS50929"/>
    </source>
</evidence>
<dbReference type="Pfam" id="PF00664">
    <property type="entry name" value="ABC_membrane"/>
    <property type="match status" value="1"/>
</dbReference>
<dbReference type="SUPFAM" id="SSF56601">
    <property type="entry name" value="beta-lactamase/transpeptidase-like"/>
    <property type="match status" value="1"/>
</dbReference>
<dbReference type="SMART" id="SM00382">
    <property type="entry name" value="AAA"/>
    <property type="match status" value="1"/>
</dbReference>
<feature type="transmembrane region" description="Helical" evidence="7">
    <location>
        <begin position="610"/>
        <end position="631"/>
    </location>
</feature>
<dbReference type="InterPro" id="IPR023650">
    <property type="entry name" value="Beta-lactam_class-A_AS"/>
</dbReference>
<keyword evidence="8" id="KW-0732">Signal</keyword>
<feature type="transmembrane region" description="Helical" evidence="7">
    <location>
        <begin position="386"/>
        <end position="410"/>
    </location>
</feature>
<feature type="transmembrane region" description="Helical" evidence="7">
    <location>
        <begin position="720"/>
        <end position="746"/>
    </location>
</feature>
<keyword evidence="2 7" id="KW-0812">Transmembrane</keyword>
<feature type="transmembrane region" description="Helical" evidence="7">
    <location>
        <begin position="637"/>
        <end position="656"/>
    </location>
</feature>
<evidence type="ECO:0000313" key="11">
    <source>
        <dbReference type="EMBL" id="MCY9530253.1"/>
    </source>
</evidence>
<dbReference type="PANTHER" id="PTHR46825:SF11">
    <property type="entry name" value="PENICILLIN-BINDING PROTEIN 4"/>
    <property type="match status" value="1"/>
</dbReference>
<dbReference type="InterPro" id="IPR003439">
    <property type="entry name" value="ABC_transporter-like_ATP-bd"/>
</dbReference>
<evidence type="ECO:0000256" key="1">
    <source>
        <dbReference type="ARBA" id="ARBA00004651"/>
    </source>
</evidence>
<dbReference type="Pfam" id="PF00144">
    <property type="entry name" value="Beta-lactamase"/>
    <property type="match status" value="1"/>
</dbReference>
<keyword evidence="5 7" id="KW-1133">Transmembrane helix</keyword>
<dbReference type="InterPro" id="IPR027417">
    <property type="entry name" value="P-loop_NTPase"/>
</dbReference>
<feature type="transmembrane region" description="Helical" evidence="7">
    <location>
        <begin position="431"/>
        <end position="449"/>
    </location>
</feature>
<keyword evidence="12" id="KW-1185">Reference proteome</keyword>
<dbReference type="InterPro" id="IPR050491">
    <property type="entry name" value="AmpC-like"/>
</dbReference>
<protein>
    <submittedName>
        <fullName evidence="11">Cyclic peptide export ABC transporter</fullName>
    </submittedName>
</protein>
<evidence type="ECO:0000256" key="6">
    <source>
        <dbReference type="ARBA" id="ARBA00023136"/>
    </source>
</evidence>
<proteinExistence type="predicted"/>
<feature type="transmembrane region" description="Helical" evidence="7">
    <location>
        <begin position="534"/>
        <end position="553"/>
    </location>
</feature>
<evidence type="ECO:0000259" key="9">
    <source>
        <dbReference type="PROSITE" id="PS50893"/>
    </source>
</evidence>
<dbReference type="InterPro" id="IPR011527">
    <property type="entry name" value="ABC1_TM_dom"/>
</dbReference>
<name>A0ABT4ECN5_PAEAL</name>
<dbReference type="PANTHER" id="PTHR46825">
    <property type="entry name" value="D-ALANYL-D-ALANINE-CARBOXYPEPTIDASE/ENDOPEPTIDASE AMPH"/>
    <property type="match status" value="1"/>
</dbReference>
<dbReference type="InterPro" id="IPR001466">
    <property type="entry name" value="Beta-lactam-related"/>
</dbReference>
<dbReference type="Gene3D" id="3.40.710.10">
    <property type="entry name" value="DD-peptidase/beta-lactamase superfamily"/>
    <property type="match status" value="1"/>
</dbReference>
<evidence type="ECO:0000256" key="2">
    <source>
        <dbReference type="ARBA" id="ARBA00022692"/>
    </source>
</evidence>
<keyword evidence="6 7" id="KW-0472">Membrane</keyword>
<dbReference type="Pfam" id="PF00005">
    <property type="entry name" value="ABC_tran"/>
    <property type="match status" value="1"/>
</dbReference>
<dbReference type="PROSITE" id="PS00146">
    <property type="entry name" value="BETA_LACTAMASE_A"/>
    <property type="match status" value="1"/>
</dbReference>
<dbReference type="InterPro" id="IPR005898">
    <property type="entry name" value="Cyc_pep_transpt_SyrD/YojI"/>
</dbReference>
<dbReference type="InterPro" id="IPR012338">
    <property type="entry name" value="Beta-lactam/transpept-like"/>
</dbReference>
<feature type="transmembrane region" description="Helical" evidence="7">
    <location>
        <begin position="469"/>
        <end position="489"/>
    </location>
</feature>
<organism evidence="11 12">
    <name type="scientific">Paenibacillus alvei</name>
    <name type="common">Bacillus alvei</name>
    <dbReference type="NCBI Taxonomy" id="44250"/>
    <lineage>
        <taxon>Bacteria</taxon>
        <taxon>Bacillati</taxon>
        <taxon>Bacillota</taxon>
        <taxon>Bacilli</taxon>
        <taxon>Bacillales</taxon>
        <taxon>Paenibacillaceae</taxon>
        <taxon>Paenibacillus</taxon>
    </lineage>
</organism>
<dbReference type="SUPFAM" id="SSF52540">
    <property type="entry name" value="P-loop containing nucleoside triphosphate hydrolases"/>
    <property type="match status" value="1"/>
</dbReference>
<sequence length="1035" mass="117458">MKRSKVIILMLFMLLICSLNQEQVIAATVLPNSEEVVIENFIRDTMNDATIPGLSAVIVKGDETIYSKGFGYADIKAEKLVTPDTLFELGSTSKAFTALAILQLEDQGKLNLDDSVTKYIPWFQMNYEGENVDITLKHLLHHTSGIPFKTIGDIPIQSGNHALEETVRTLMNKSLDFMPGEKFHYATINYDVLGFIIQQVTGESFENYLRDQILKPLDLNNTYLFRNEAELHGMAKGYKPHLLTLEEYDAPIYRGNVPAGYVITNAIDIAKWLKIQIGRGNNENFNMQLVEKSHLPDRTVPPGESGSSYAAGWSVFQSGTGEISHEGSNPNFSSFIVFRPQDQIGVAVLANSNSANTKIIGQGIMDILRGIEPHESVADTYKNIDITASVVIFVTFAFIPIILFFTSIAINQTFRKKRKFMGQPSGVIKSFMLLLIFTIFFAFFLYKIPDVLYFDLNWDFVRVWAPDSLIYAVISLFISVLLFNIYYLLTSLFPKEGDKSLLVLIMLSLASGFGNSLIIFVINETLNRSDNELQFQSGLLLYFIFGIVIYVVGQKLVRTRMITITNNIIYDQRTKLISKILGTPYQKIELLEQGNIQTTLINDAETVSDFSNIIVTGATSLVTLICCFLYMGSISSYGMFASIMVIVIAAGLHFIIGRQANKLWEQTRDIQNTFYKFIHDMIGGFKELSLHRKKQLDFKQDLQISCENYRDKQILGSLKFANINVIGELLFTFVIGAVVFAFPLLFKKQLTIDSLRNYVFIFLYMTGPVHGILRTIPSILRVRISWSRINQLSKQLNEDEGLTHNENSKPQSITLELKAVEYSYKNREQEFFTIGPINCVFQSGEITFITGGNGSGKSTMAKLLTGLYKPDCGEISVNGKEITYDQLSQNYSAIFSDFYLFDKLYGVDYSAKENEIKHFLKILLLNEKVHIQNGKLSTTKLSTGQRKRLALLISYLEDRPIYLFDEWAADQDPEFREFFYYTLLPELKNQGKCIIAVTHDDRFYHVADKFIKMEMGKIVQMKLKADSEFVQDEVV</sequence>
<evidence type="ECO:0000256" key="8">
    <source>
        <dbReference type="SAM" id="SignalP"/>
    </source>
</evidence>
<dbReference type="InterPro" id="IPR003593">
    <property type="entry name" value="AAA+_ATPase"/>
</dbReference>
<dbReference type="SUPFAM" id="SSF90123">
    <property type="entry name" value="ABC transporter transmembrane region"/>
    <property type="match status" value="1"/>
</dbReference>
<dbReference type="Gene3D" id="3.40.50.300">
    <property type="entry name" value="P-loop containing nucleotide triphosphate hydrolases"/>
    <property type="match status" value="1"/>
</dbReference>
<feature type="domain" description="ABC transmembrane type-1" evidence="10">
    <location>
        <begin position="500"/>
        <end position="781"/>
    </location>
</feature>
<gene>
    <name evidence="11" type="ORF">M5X04_13090</name>
</gene>
<keyword evidence="4" id="KW-0067">ATP-binding</keyword>
<feature type="domain" description="ABC transporter" evidence="9">
    <location>
        <begin position="815"/>
        <end position="1034"/>
    </location>
</feature>
<evidence type="ECO:0000256" key="4">
    <source>
        <dbReference type="ARBA" id="ARBA00022840"/>
    </source>
</evidence>
<comment type="caution">
    <text evidence="11">The sequence shown here is derived from an EMBL/GenBank/DDBJ whole genome shotgun (WGS) entry which is preliminary data.</text>
</comment>
<dbReference type="InterPro" id="IPR036640">
    <property type="entry name" value="ABC1_TM_sf"/>
</dbReference>
<dbReference type="Proteomes" id="UP001527090">
    <property type="component" value="Unassembled WGS sequence"/>
</dbReference>
<feature type="signal peptide" evidence="8">
    <location>
        <begin position="1"/>
        <end position="26"/>
    </location>
</feature>
<evidence type="ECO:0000256" key="7">
    <source>
        <dbReference type="SAM" id="Phobius"/>
    </source>
</evidence>
<reference evidence="11 12" key="1">
    <citation type="submission" date="2022-05" db="EMBL/GenBank/DDBJ databases">
        <title>Genome Sequencing of Bee-Associated Microbes.</title>
        <authorList>
            <person name="Dunlap C."/>
        </authorList>
    </citation>
    <scope>NUCLEOTIDE SEQUENCE [LARGE SCALE GENOMIC DNA]</scope>
    <source>
        <strain evidence="11 12">NRRL NRS-750</strain>
    </source>
</reference>
<evidence type="ECO:0000313" key="12">
    <source>
        <dbReference type="Proteomes" id="UP001527090"/>
    </source>
</evidence>
<evidence type="ECO:0000256" key="5">
    <source>
        <dbReference type="ARBA" id="ARBA00022989"/>
    </source>
</evidence>
<dbReference type="PROSITE" id="PS50893">
    <property type="entry name" value="ABC_TRANSPORTER_2"/>
    <property type="match status" value="1"/>
</dbReference>
<feature type="transmembrane region" description="Helical" evidence="7">
    <location>
        <begin position="501"/>
        <end position="522"/>
    </location>
</feature>